<accession>A0A0N7MLC2</accession>
<feature type="domain" description="CCAAT-binding factor" evidence="2">
    <location>
        <begin position="310"/>
        <end position="475"/>
    </location>
</feature>
<dbReference type="InterPro" id="IPR005612">
    <property type="entry name" value="CCAAT-binding_factor"/>
</dbReference>
<dbReference type="Pfam" id="PF03914">
    <property type="entry name" value="CBF"/>
    <property type="match status" value="1"/>
</dbReference>
<proteinExistence type="inferred from homology"/>
<dbReference type="AlphaFoldDB" id="A0A0N7MLC2"/>
<dbReference type="Proteomes" id="UP000236544">
    <property type="component" value="Unassembled WGS sequence"/>
</dbReference>
<name>A0A0N7MLC2_9SACH</name>
<sequence>MKTSVDDIKATAKLLISSNDRKNYNSIVKLVGQYSHLQLAEEEQFAEQEPTARCLTVSLYQVFRKLFFRGQLNPSKATTDKERLFFQWCRKAYGSFKSKLLHCISSLPFESSLALDCLDVYMKLIEQEAIFFASQDGAPFFPNKTLKALIRALLESNIPSSIDATDGQSKSSVVQDFSERYYQKFVDIQYYFQAELVQLAADGDFDHWDNTQLMAKWLCIMNHDEHYCNENADLEVYVSQPPQAIENEGQYKSNLEKNWLQFLNLRGLPGTQYKTTLLILHKRVIPYFQTPTKLMDFLTDSYDLGDDVLSLLALNGLFELMRKFNLEYPNFYEKLYQLITPSLMHVRHRSRFLRLTDLFLSSTHISVNLVASFIKRLARLTLDSPPAAIVSVIPFVYNLIKKHPTCMIMLHDPDFVANPFADANELAQLKSRKAQYADPFDMSESNPENTHAIDSSLWELESLTSHYHPNVATLAKIFSQPFNKHSYNMEDFLDWSYDSLLQAEMSRKLKVLPALEFEERGAPFGDYVKLVEW</sequence>
<protein>
    <submittedName>
        <fullName evidence="3">LAQU0S04e02806g1_1</fullName>
    </submittedName>
</protein>
<dbReference type="InterPro" id="IPR027193">
    <property type="entry name" value="Noc4"/>
</dbReference>
<evidence type="ECO:0000313" key="4">
    <source>
        <dbReference type="Proteomes" id="UP000236544"/>
    </source>
</evidence>
<dbReference type="PANTHER" id="PTHR12455">
    <property type="entry name" value="NUCLEOLAR COMPLEX PROTEIN 4"/>
    <property type="match status" value="1"/>
</dbReference>
<reference evidence="4" key="1">
    <citation type="submission" date="2015-10" db="EMBL/GenBank/DDBJ databases">
        <authorList>
            <person name="Devillers H."/>
        </authorList>
    </citation>
    <scope>NUCLEOTIDE SEQUENCE [LARGE SCALE GENOMIC DNA]</scope>
</reference>
<dbReference type="GO" id="GO:0032040">
    <property type="term" value="C:small-subunit processome"/>
    <property type="evidence" value="ECO:0007669"/>
    <property type="project" value="TreeGrafter"/>
</dbReference>
<gene>
    <name evidence="3" type="ORF">LAQU0_S04e02806g</name>
</gene>
<evidence type="ECO:0000256" key="1">
    <source>
        <dbReference type="ARBA" id="ARBA00007797"/>
    </source>
</evidence>
<dbReference type="PANTHER" id="PTHR12455:SF0">
    <property type="entry name" value="NUCLEOLAR COMPLEX PROTEIN 4 HOMOLOG"/>
    <property type="match status" value="1"/>
</dbReference>
<dbReference type="OrthoDB" id="10263185at2759"/>
<dbReference type="GO" id="GO:0042254">
    <property type="term" value="P:ribosome biogenesis"/>
    <property type="evidence" value="ECO:0007669"/>
    <property type="project" value="InterPro"/>
</dbReference>
<evidence type="ECO:0000313" key="3">
    <source>
        <dbReference type="EMBL" id="CUS21876.1"/>
    </source>
</evidence>
<evidence type="ECO:0000259" key="2">
    <source>
        <dbReference type="Pfam" id="PF03914"/>
    </source>
</evidence>
<organism evidence="3 4">
    <name type="scientific">Lachancea quebecensis</name>
    <dbReference type="NCBI Taxonomy" id="1654605"/>
    <lineage>
        <taxon>Eukaryota</taxon>
        <taxon>Fungi</taxon>
        <taxon>Dikarya</taxon>
        <taxon>Ascomycota</taxon>
        <taxon>Saccharomycotina</taxon>
        <taxon>Saccharomycetes</taxon>
        <taxon>Saccharomycetales</taxon>
        <taxon>Saccharomycetaceae</taxon>
        <taxon>Lachancea</taxon>
    </lineage>
</organism>
<dbReference type="GO" id="GO:0030692">
    <property type="term" value="C:Noc4p-Nop14p complex"/>
    <property type="evidence" value="ECO:0007669"/>
    <property type="project" value="TreeGrafter"/>
</dbReference>
<comment type="similarity">
    <text evidence="1">Belongs to the CBF/MAK21 family.</text>
</comment>
<dbReference type="EMBL" id="LN890563">
    <property type="protein sequence ID" value="CUS21876.1"/>
    <property type="molecule type" value="Genomic_DNA"/>
</dbReference>
<keyword evidence="4" id="KW-1185">Reference proteome</keyword>